<sequence>MSTLDSSARALSVVLRDAESVQRYFLPQVRGGGILIETPNLLPMGTDVLLMITLPDNGQRTPLQGKVIWIMPKENREGHPPAIGIRFTNDRSGILTRIQSIIASLPKGQKREILAF</sequence>
<feature type="domain" description="PilZ" evidence="1">
    <location>
        <begin position="11"/>
        <end position="102"/>
    </location>
</feature>
<dbReference type="Proteomes" id="UP001197378">
    <property type="component" value="Unassembled WGS sequence"/>
</dbReference>
<dbReference type="EMBL" id="JAAXYO010000089">
    <property type="protein sequence ID" value="MBU2787935.1"/>
    <property type="molecule type" value="Genomic_DNA"/>
</dbReference>
<dbReference type="RefSeq" id="WP_215873225.1">
    <property type="nucleotide sequence ID" value="NZ_JAAXYO010000089.1"/>
</dbReference>
<dbReference type="Gene3D" id="2.40.10.220">
    <property type="entry name" value="predicted glycosyltransferase like domains"/>
    <property type="match status" value="1"/>
</dbReference>
<name>A0AAE2YQ45_9PROT</name>
<dbReference type="GO" id="GO:0035438">
    <property type="term" value="F:cyclic-di-GMP binding"/>
    <property type="evidence" value="ECO:0007669"/>
    <property type="project" value="InterPro"/>
</dbReference>
<reference evidence="2" key="1">
    <citation type="journal article" date="2021" name="ISME J.">
        <title>Genomic evolution of the class Acidithiobacillia: deep-branching Proteobacteria living in extreme acidic conditions.</title>
        <authorList>
            <person name="Moya-Beltran A."/>
            <person name="Beard S."/>
            <person name="Rojas-Villalobos C."/>
            <person name="Issotta F."/>
            <person name="Gallardo Y."/>
            <person name="Ulloa R."/>
            <person name="Giaveno A."/>
            <person name="Degli Esposti M."/>
            <person name="Johnson D.B."/>
            <person name="Quatrini R."/>
        </authorList>
    </citation>
    <scope>NUCLEOTIDE SEQUENCE</scope>
    <source>
        <strain evidence="2">VAN18-1</strain>
    </source>
</reference>
<dbReference type="InterPro" id="IPR009875">
    <property type="entry name" value="PilZ_domain"/>
</dbReference>
<proteinExistence type="predicted"/>
<organism evidence="2 3">
    <name type="scientific">Igneacidithiobacillus copahuensis</name>
    <dbReference type="NCBI Taxonomy" id="2724909"/>
    <lineage>
        <taxon>Bacteria</taxon>
        <taxon>Pseudomonadati</taxon>
        <taxon>Pseudomonadota</taxon>
        <taxon>Acidithiobacillia</taxon>
        <taxon>Acidithiobacillales</taxon>
        <taxon>Acidithiobacillaceae</taxon>
        <taxon>Igneacidithiobacillus</taxon>
    </lineage>
</organism>
<evidence type="ECO:0000259" key="1">
    <source>
        <dbReference type="Pfam" id="PF07238"/>
    </source>
</evidence>
<comment type="caution">
    <text evidence="2">The sequence shown here is derived from an EMBL/GenBank/DDBJ whole genome shotgun (WGS) entry which is preliminary data.</text>
</comment>
<evidence type="ECO:0000313" key="2">
    <source>
        <dbReference type="EMBL" id="MBU2787935.1"/>
    </source>
</evidence>
<gene>
    <name evidence="2" type="ORF">HFQ13_06910</name>
</gene>
<dbReference type="AlphaFoldDB" id="A0AAE2YQ45"/>
<keyword evidence="3" id="KW-1185">Reference proteome</keyword>
<evidence type="ECO:0000313" key="3">
    <source>
        <dbReference type="Proteomes" id="UP001197378"/>
    </source>
</evidence>
<accession>A0AAE2YQ45</accession>
<protein>
    <submittedName>
        <fullName evidence="2">Pilus assembly protein PilZ</fullName>
    </submittedName>
</protein>
<dbReference type="Pfam" id="PF07238">
    <property type="entry name" value="PilZ"/>
    <property type="match status" value="1"/>
</dbReference>